<dbReference type="Gene3D" id="2.40.30.170">
    <property type="match status" value="1"/>
</dbReference>
<keyword evidence="3 4" id="KW-0175">Coiled coil</keyword>
<comment type="similarity">
    <text evidence="2">Belongs to the membrane fusion protein (MFP) (TC 8.A.1) family.</text>
</comment>
<feature type="chain" id="PRO_5046078741" evidence="5">
    <location>
        <begin position="23"/>
        <end position="383"/>
    </location>
</feature>
<evidence type="ECO:0000256" key="5">
    <source>
        <dbReference type="SAM" id="SignalP"/>
    </source>
</evidence>
<dbReference type="SUPFAM" id="SSF111369">
    <property type="entry name" value="HlyD-like secretion proteins"/>
    <property type="match status" value="1"/>
</dbReference>
<dbReference type="Proteomes" id="UP001267407">
    <property type="component" value="Unassembled WGS sequence"/>
</dbReference>
<dbReference type="EMBL" id="JAVMBO010000003">
    <property type="protein sequence ID" value="MDS1309049.1"/>
    <property type="molecule type" value="Genomic_DNA"/>
</dbReference>
<reference evidence="9" key="1">
    <citation type="submission" date="2023-09" db="EMBL/GenBank/DDBJ databases">
        <title>Marinobacter sediminicola sp. nov. and Marinobacter maritimum sp. nov., isolated from marine sediment.</title>
        <authorList>
            <person name="An J."/>
        </authorList>
    </citation>
    <scope>NUCLEOTIDE SEQUENCE</scope>
    <source>
        <strain evidence="9">F60267</strain>
    </source>
</reference>
<evidence type="ECO:0000313" key="10">
    <source>
        <dbReference type="Proteomes" id="UP001267407"/>
    </source>
</evidence>
<dbReference type="InterPro" id="IPR006143">
    <property type="entry name" value="RND_pump_MFP"/>
</dbReference>
<protein>
    <submittedName>
        <fullName evidence="9">Efflux RND transporter periplasmic adaptor subunit</fullName>
    </submittedName>
</protein>
<evidence type="ECO:0000259" key="6">
    <source>
        <dbReference type="Pfam" id="PF25917"/>
    </source>
</evidence>
<dbReference type="InterPro" id="IPR058627">
    <property type="entry name" value="MdtA-like_C"/>
</dbReference>
<accession>A0ABU2HD92</accession>
<dbReference type="Pfam" id="PF25944">
    <property type="entry name" value="Beta-barrel_RND"/>
    <property type="match status" value="1"/>
</dbReference>
<dbReference type="Pfam" id="PF25917">
    <property type="entry name" value="BSH_RND"/>
    <property type="match status" value="1"/>
</dbReference>
<comment type="caution">
    <text evidence="9">The sequence shown here is derived from an EMBL/GenBank/DDBJ whole genome shotgun (WGS) entry which is preliminary data.</text>
</comment>
<evidence type="ECO:0000259" key="7">
    <source>
        <dbReference type="Pfam" id="PF25944"/>
    </source>
</evidence>
<feature type="domain" description="Multidrug resistance protein MdtA-like barrel-sandwich hybrid" evidence="6">
    <location>
        <begin position="62"/>
        <end position="197"/>
    </location>
</feature>
<evidence type="ECO:0000256" key="3">
    <source>
        <dbReference type="ARBA" id="ARBA00023054"/>
    </source>
</evidence>
<dbReference type="NCBIfam" id="TIGR01730">
    <property type="entry name" value="RND_mfp"/>
    <property type="match status" value="1"/>
</dbReference>
<feature type="coiled-coil region" evidence="4">
    <location>
        <begin position="95"/>
        <end position="167"/>
    </location>
</feature>
<proteinExistence type="inferred from homology"/>
<feature type="signal peptide" evidence="5">
    <location>
        <begin position="1"/>
        <end position="22"/>
    </location>
</feature>
<feature type="domain" description="Multidrug resistance protein MdtA-like beta-barrel" evidence="7">
    <location>
        <begin position="234"/>
        <end position="289"/>
    </location>
</feature>
<evidence type="ECO:0000259" key="8">
    <source>
        <dbReference type="Pfam" id="PF25967"/>
    </source>
</evidence>
<dbReference type="PROSITE" id="PS51257">
    <property type="entry name" value="PROKAR_LIPOPROTEIN"/>
    <property type="match status" value="1"/>
</dbReference>
<name>A0ABU2HD92_9GAMM</name>
<dbReference type="InterPro" id="IPR058626">
    <property type="entry name" value="MdtA-like_b-barrel"/>
</dbReference>
<dbReference type="Gene3D" id="1.10.287.470">
    <property type="entry name" value="Helix hairpin bin"/>
    <property type="match status" value="1"/>
</dbReference>
<evidence type="ECO:0000256" key="1">
    <source>
        <dbReference type="ARBA" id="ARBA00004519"/>
    </source>
</evidence>
<evidence type="ECO:0000256" key="4">
    <source>
        <dbReference type="SAM" id="Coils"/>
    </source>
</evidence>
<dbReference type="Gene3D" id="2.40.420.20">
    <property type="match status" value="1"/>
</dbReference>
<dbReference type="InterPro" id="IPR058625">
    <property type="entry name" value="MdtA-like_BSH"/>
</dbReference>
<organism evidence="9 10">
    <name type="scientific">Marinobacter xiaoshiensis</name>
    <dbReference type="NCBI Taxonomy" id="3073652"/>
    <lineage>
        <taxon>Bacteria</taxon>
        <taxon>Pseudomonadati</taxon>
        <taxon>Pseudomonadota</taxon>
        <taxon>Gammaproteobacteria</taxon>
        <taxon>Pseudomonadales</taxon>
        <taxon>Marinobacteraceae</taxon>
        <taxon>Marinobacter</taxon>
    </lineage>
</organism>
<dbReference type="PANTHER" id="PTHR30158:SF26">
    <property type="entry name" value="RESISTANCE-NODULATION-CELL DIVISION (RND) MULTIDRUG EFFLUX MEMBRANE FUSION PROTEIN MEXE"/>
    <property type="match status" value="1"/>
</dbReference>
<dbReference type="RefSeq" id="WP_310965509.1">
    <property type="nucleotide sequence ID" value="NZ_JAVMBO010000003.1"/>
</dbReference>
<dbReference type="Pfam" id="PF25967">
    <property type="entry name" value="RND-MFP_C"/>
    <property type="match status" value="1"/>
</dbReference>
<evidence type="ECO:0000256" key="2">
    <source>
        <dbReference type="ARBA" id="ARBA00009477"/>
    </source>
</evidence>
<dbReference type="PANTHER" id="PTHR30158">
    <property type="entry name" value="ACRA/E-RELATED COMPONENT OF DRUG EFFLUX TRANSPORTER"/>
    <property type="match status" value="1"/>
</dbReference>
<keyword evidence="5" id="KW-0732">Signal</keyword>
<dbReference type="Gene3D" id="2.40.50.100">
    <property type="match status" value="1"/>
</dbReference>
<gene>
    <name evidence="9" type="ORF">RKA07_02895</name>
</gene>
<sequence length="383" mass="41554">MNLRLSTVLVLAGFILSGCESASSSQDTLGEPQPPSVEVVTAVQTLVKPQKTYTTRIEATENVILRPRIFGVIDRVLFVEGEEVAKGDVLFQLDGRQLEARVSQLQSELARAKAALGQAENESRRASRLLVRKAISEELAEVRESERQQARAIVSSIRAQLREAELNFSYTIIRSPIDGVVSRANITAGNTVSANQSVLTSITSNQDRYAYFDMDERTWYRFFSVRERALGSVVRLQLTGEGSFPHVGQIDFVDNSINIDTGTIRLRALIAGSGEALVPGAFARLQVSIAEAEQKIVVPDRAVATDLNSRFVLTVSDSGETRYTPVKTGERLGALRVIEQGLSPGDTLVANGVAKVGPDMTITPVLLDEAQLQATAQHSSVGS</sequence>
<evidence type="ECO:0000313" key="9">
    <source>
        <dbReference type="EMBL" id="MDS1309049.1"/>
    </source>
</evidence>
<comment type="subcellular location">
    <subcellularLocation>
        <location evidence="1">Cell inner membrane</location>
        <topology evidence="1">Lipid-anchor</topology>
    </subcellularLocation>
</comment>
<feature type="domain" description="Multidrug resistance protein MdtA-like C-terminal permuted SH3" evidence="8">
    <location>
        <begin position="296"/>
        <end position="353"/>
    </location>
</feature>
<keyword evidence="10" id="KW-1185">Reference proteome</keyword>